<dbReference type="PANTHER" id="PTHR44943:SF4">
    <property type="entry name" value="TPR REPEAT-CONTAINING PROTEIN MJ0798"/>
    <property type="match status" value="1"/>
</dbReference>
<evidence type="ECO:0000313" key="6">
    <source>
        <dbReference type="Proteomes" id="UP000280825"/>
    </source>
</evidence>
<dbReference type="RefSeq" id="WP_126458787.1">
    <property type="nucleotide sequence ID" value="NZ_RYDJ01000019.1"/>
</dbReference>
<keyword evidence="1" id="KW-0677">Repeat</keyword>
<dbReference type="Gene3D" id="1.25.40.10">
    <property type="entry name" value="Tetratricopeptide repeat domain"/>
    <property type="match status" value="2"/>
</dbReference>
<dbReference type="SUPFAM" id="SSF48452">
    <property type="entry name" value="TPR-like"/>
    <property type="match status" value="1"/>
</dbReference>
<evidence type="ECO:0000256" key="2">
    <source>
        <dbReference type="ARBA" id="ARBA00022803"/>
    </source>
</evidence>
<keyword evidence="2 3" id="KW-0802">TPR repeat</keyword>
<organism evidence="5 6">
    <name type="scientific">Flavobacterium bomense</name>
    <dbReference type="NCBI Taxonomy" id="2497483"/>
    <lineage>
        <taxon>Bacteria</taxon>
        <taxon>Pseudomonadati</taxon>
        <taxon>Bacteroidota</taxon>
        <taxon>Flavobacteriia</taxon>
        <taxon>Flavobacteriales</taxon>
        <taxon>Flavobacteriaceae</taxon>
        <taxon>Flavobacterium</taxon>
    </lineage>
</organism>
<evidence type="ECO:0000313" key="5">
    <source>
        <dbReference type="EMBL" id="RTZ02307.1"/>
    </source>
</evidence>
<sequence>MKHSILVFLLFPIMIWSQSNFEKAQKLFKEEKYEQAQTIFESILKTNPSDLKTIEYLGDIAGYYNSWEKAITYYKKLKTVKPSEANYYYKYGGAMGMRAKESSKFKALGMIAEVKASFEKAINLNPKHIEARWALIEIYIQLPGIVGGSETKAMKYSDELLRLSPVDGYLSRGHIEEYFERYKGAEQQYKKAILAGGSKISYQKLVSLYNDKMNETEKAKSLLESYNNKKVQSSF</sequence>
<dbReference type="SMART" id="SM00028">
    <property type="entry name" value="TPR"/>
    <property type="match status" value="4"/>
</dbReference>
<evidence type="ECO:0000256" key="4">
    <source>
        <dbReference type="SAM" id="Coils"/>
    </source>
</evidence>
<dbReference type="EMBL" id="RYDJ01000019">
    <property type="protein sequence ID" value="RTZ02307.1"/>
    <property type="molecule type" value="Genomic_DNA"/>
</dbReference>
<dbReference type="InterPro" id="IPR051685">
    <property type="entry name" value="Ycf3/AcsC/BcsC/TPR_MFPF"/>
</dbReference>
<dbReference type="InterPro" id="IPR019734">
    <property type="entry name" value="TPR_rpt"/>
</dbReference>
<evidence type="ECO:0000256" key="1">
    <source>
        <dbReference type="ARBA" id="ARBA00022737"/>
    </source>
</evidence>
<dbReference type="AlphaFoldDB" id="A0A432CH33"/>
<dbReference type="Proteomes" id="UP000280825">
    <property type="component" value="Unassembled WGS sequence"/>
</dbReference>
<protein>
    <submittedName>
        <fullName evidence="5">Uncharacterized protein</fullName>
    </submittedName>
</protein>
<evidence type="ECO:0000256" key="3">
    <source>
        <dbReference type="PROSITE-ProRule" id="PRU00339"/>
    </source>
</evidence>
<feature type="repeat" description="TPR" evidence="3">
    <location>
        <begin position="17"/>
        <end position="50"/>
    </location>
</feature>
<gene>
    <name evidence="5" type="ORF">EKL98_13850</name>
</gene>
<feature type="coiled-coil region" evidence="4">
    <location>
        <begin position="175"/>
        <end position="229"/>
    </location>
</feature>
<dbReference type="PANTHER" id="PTHR44943">
    <property type="entry name" value="CELLULOSE SYNTHASE OPERON PROTEIN C"/>
    <property type="match status" value="1"/>
</dbReference>
<keyword evidence="6" id="KW-1185">Reference proteome</keyword>
<reference evidence="5 6" key="1">
    <citation type="submission" date="2018-12" db="EMBL/GenBank/DDBJ databases">
        <title>Flavobacterium sp. nov., isolated from glacier ice.</title>
        <authorList>
            <person name="Liu Q."/>
            <person name="Xin Y.-H."/>
        </authorList>
    </citation>
    <scope>NUCLEOTIDE SEQUENCE [LARGE SCALE GENOMIC DNA]</scope>
    <source>
        <strain evidence="5 6">RB1N8</strain>
    </source>
</reference>
<dbReference type="PROSITE" id="PS50005">
    <property type="entry name" value="TPR"/>
    <property type="match status" value="1"/>
</dbReference>
<comment type="caution">
    <text evidence="5">The sequence shown here is derived from an EMBL/GenBank/DDBJ whole genome shotgun (WGS) entry which is preliminary data.</text>
</comment>
<name>A0A432CH33_9FLAO</name>
<proteinExistence type="predicted"/>
<dbReference type="InterPro" id="IPR011990">
    <property type="entry name" value="TPR-like_helical_dom_sf"/>
</dbReference>
<accession>A0A432CH33</accession>
<keyword evidence="4" id="KW-0175">Coiled coil</keyword>